<dbReference type="OrthoDB" id="6384563at2"/>
<keyword evidence="2" id="KW-1185">Reference proteome</keyword>
<accession>A0A4U0ZGX4</accession>
<organism evidence="1 2">
    <name type="scientific">Alteromonas portus</name>
    <dbReference type="NCBI Taxonomy" id="2565549"/>
    <lineage>
        <taxon>Bacteria</taxon>
        <taxon>Pseudomonadati</taxon>
        <taxon>Pseudomonadota</taxon>
        <taxon>Gammaproteobacteria</taxon>
        <taxon>Alteromonadales</taxon>
        <taxon>Alteromonadaceae</taxon>
        <taxon>Alteromonas/Salinimonas group</taxon>
        <taxon>Alteromonas</taxon>
    </lineage>
</organism>
<protein>
    <submittedName>
        <fullName evidence="1">Uncharacterized protein</fullName>
    </submittedName>
</protein>
<dbReference type="RefSeq" id="WP_136781729.1">
    <property type="nucleotide sequence ID" value="NZ_SWCO01000004.1"/>
</dbReference>
<gene>
    <name evidence="1" type="ORF">E5672_08060</name>
</gene>
<dbReference type="EMBL" id="SWCO01000004">
    <property type="protein sequence ID" value="TKB03698.1"/>
    <property type="molecule type" value="Genomic_DNA"/>
</dbReference>
<comment type="caution">
    <text evidence="1">The sequence shown here is derived from an EMBL/GenBank/DDBJ whole genome shotgun (WGS) entry which is preliminary data.</text>
</comment>
<reference evidence="1 2" key="1">
    <citation type="submission" date="2019-04" db="EMBL/GenBank/DDBJ databases">
        <title>Alteromonas portus sp. nov., an alginate lyase-excreting marine bacterium.</title>
        <authorList>
            <person name="Huang H."/>
            <person name="Mo K."/>
            <person name="Bao S."/>
        </authorList>
    </citation>
    <scope>NUCLEOTIDE SEQUENCE [LARGE SCALE GENOMIC DNA]</scope>
    <source>
        <strain evidence="1 2">HB161718</strain>
    </source>
</reference>
<proteinExistence type="predicted"/>
<sequence length="154" mass="17667">MRKTKFDVYFEICRRLVTELSALGSKELQPLMEGFSNSIDQISIWVANNKFPVPKSAIATGLEQGVNELPLFFEEMEPSLRETAFQTYYSALDEIVPDYQEKLSNRVQRILKRGKIKSESEFYLLRSRLDQIEGSGVKEEFLVSAILGQYEAEA</sequence>
<evidence type="ECO:0000313" key="1">
    <source>
        <dbReference type="EMBL" id="TKB03698.1"/>
    </source>
</evidence>
<dbReference type="Proteomes" id="UP000305471">
    <property type="component" value="Unassembled WGS sequence"/>
</dbReference>
<name>A0A4U0ZGX4_9ALTE</name>
<dbReference type="AlphaFoldDB" id="A0A4U0ZGX4"/>
<evidence type="ECO:0000313" key="2">
    <source>
        <dbReference type="Proteomes" id="UP000305471"/>
    </source>
</evidence>